<evidence type="ECO:0000313" key="1">
    <source>
        <dbReference type="EMBL" id="TFK65258.1"/>
    </source>
</evidence>
<gene>
    <name evidence="1" type="ORF">BDN72DRAFT_962661</name>
</gene>
<dbReference type="EMBL" id="ML208443">
    <property type="protein sequence ID" value="TFK65258.1"/>
    <property type="molecule type" value="Genomic_DNA"/>
</dbReference>
<keyword evidence="2" id="KW-1185">Reference proteome</keyword>
<name>A0ACD3AH82_9AGAR</name>
<organism evidence="1 2">
    <name type="scientific">Pluteus cervinus</name>
    <dbReference type="NCBI Taxonomy" id="181527"/>
    <lineage>
        <taxon>Eukaryota</taxon>
        <taxon>Fungi</taxon>
        <taxon>Dikarya</taxon>
        <taxon>Basidiomycota</taxon>
        <taxon>Agaricomycotina</taxon>
        <taxon>Agaricomycetes</taxon>
        <taxon>Agaricomycetidae</taxon>
        <taxon>Agaricales</taxon>
        <taxon>Pluteineae</taxon>
        <taxon>Pluteaceae</taxon>
        <taxon>Pluteus</taxon>
    </lineage>
</organism>
<dbReference type="Proteomes" id="UP000308600">
    <property type="component" value="Unassembled WGS sequence"/>
</dbReference>
<evidence type="ECO:0000313" key="2">
    <source>
        <dbReference type="Proteomes" id="UP000308600"/>
    </source>
</evidence>
<sequence length="291" mass="33293">MASAESSSLDGKAPFTFPLELEQHIFELAYECDPPIGPTLMRVSPYVSSWIGRLLYEVIIVQVSNRLEPPLSAVQKHGQNARHLLIGINVEKEQIIDYIRSCPNVVNFALWALQELNEDCVKLLMRLPLLRLSFHIRSLRYDSDADLTNKNSLDEYTLAYRRLEMLFKAFPQLTHLDIASRSPPEAYEYLHHLPNLTYISIFHNDFEGSYVQIFDKCPHLKVVIILGENSLISEADTTGIDRNDSRVLYVNVPDFVGDWELGARGKHDVWEFVESFEEKRREGDTGVGLIG</sequence>
<accession>A0ACD3AH82</accession>
<protein>
    <submittedName>
        <fullName evidence="1">Uncharacterized protein</fullName>
    </submittedName>
</protein>
<reference evidence="1 2" key="1">
    <citation type="journal article" date="2019" name="Nat. Ecol. Evol.">
        <title>Megaphylogeny resolves global patterns of mushroom evolution.</title>
        <authorList>
            <person name="Varga T."/>
            <person name="Krizsan K."/>
            <person name="Foldi C."/>
            <person name="Dima B."/>
            <person name="Sanchez-Garcia M."/>
            <person name="Sanchez-Ramirez S."/>
            <person name="Szollosi G.J."/>
            <person name="Szarkandi J.G."/>
            <person name="Papp V."/>
            <person name="Albert L."/>
            <person name="Andreopoulos W."/>
            <person name="Angelini C."/>
            <person name="Antonin V."/>
            <person name="Barry K.W."/>
            <person name="Bougher N.L."/>
            <person name="Buchanan P."/>
            <person name="Buyck B."/>
            <person name="Bense V."/>
            <person name="Catcheside P."/>
            <person name="Chovatia M."/>
            <person name="Cooper J."/>
            <person name="Damon W."/>
            <person name="Desjardin D."/>
            <person name="Finy P."/>
            <person name="Geml J."/>
            <person name="Haridas S."/>
            <person name="Hughes K."/>
            <person name="Justo A."/>
            <person name="Karasinski D."/>
            <person name="Kautmanova I."/>
            <person name="Kiss B."/>
            <person name="Kocsube S."/>
            <person name="Kotiranta H."/>
            <person name="LaButti K.M."/>
            <person name="Lechner B.E."/>
            <person name="Liimatainen K."/>
            <person name="Lipzen A."/>
            <person name="Lukacs Z."/>
            <person name="Mihaltcheva S."/>
            <person name="Morgado L.N."/>
            <person name="Niskanen T."/>
            <person name="Noordeloos M.E."/>
            <person name="Ohm R.A."/>
            <person name="Ortiz-Santana B."/>
            <person name="Ovrebo C."/>
            <person name="Racz N."/>
            <person name="Riley R."/>
            <person name="Savchenko A."/>
            <person name="Shiryaev A."/>
            <person name="Soop K."/>
            <person name="Spirin V."/>
            <person name="Szebenyi C."/>
            <person name="Tomsovsky M."/>
            <person name="Tulloss R.E."/>
            <person name="Uehling J."/>
            <person name="Grigoriev I.V."/>
            <person name="Vagvolgyi C."/>
            <person name="Papp T."/>
            <person name="Martin F.M."/>
            <person name="Miettinen O."/>
            <person name="Hibbett D.S."/>
            <person name="Nagy L.G."/>
        </authorList>
    </citation>
    <scope>NUCLEOTIDE SEQUENCE [LARGE SCALE GENOMIC DNA]</scope>
    <source>
        <strain evidence="1 2">NL-1719</strain>
    </source>
</reference>
<proteinExistence type="predicted"/>